<evidence type="ECO:0000313" key="1">
    <source>
        <dbReference type="EMBL" id="KAI3818054.1"/>
    </source>
</evidence>
<name>A0ACB9JCM6_9ASTR</name>
<reference evidence="1 2" key="2">
    <citation type="journal article" date="2022" name="Mol. Ecol. Resour.">
        <title>The genomes of chicory, endive, great burdock and yacon provide insights into Asteraceae paleo-polyploidization history and plant inulin production.</title>
        <authorList>
            <person name="Fan W."/>
            <person name="Wang S."/>
            <person name="Wang H."/>
            <person name="Wang A."/>
            <person name="Jiang F."/>
            <person name="Liu H."/>
            <person name="Zhao H."/>
            <person name="Xu D."/>
            <person name="Zhang Y."/>
        </authorList>
    </citation>
    <scope>NUCLEOTIDE SEQUENCE [LARGE SCALE GENOMIC DNA]</scope>
    <source>
        <strain evidence="2">cv. Yunnan</strain>
        <tissue evidence="1">Leaves</tissue>
    </source>
</reference>
<gene>
    <name evidence="1" type="ORF">L1987_11856</name>
</gene>
<comment type="caution">
    <text evidence="1">The sequence shown here is derived from an EMBL/GenBank/DDBJ whole genome shotgun (WGS) entry which is preliminary data.</text>
</comment>
<organism evidence="1 2">
    <name type="scientific">Smallanthus sonchifolius</name>
    <dbReference type="NCBI Taxonomy" id="185202"/>
    <lineage>
        <taxon>Eukaryota</taxon>
        <taxon>Viridiplantae</taxon>
        <taxon>Streptophyta</taxon>
        <taxon>Embryophyta</taxon>
        <taxon>Tracheophyta</taxon>
        <taxon>Spermatophyta</taxon>
        <taxon>Magnoliopsida</taxon>
        <taxon>eudicotyledons</taxon>
        <taxon>Gunneridae</taxon>
        <taxon>Pentapetalae</taxon>
        <taxon>asterids</taxon>
        <taxon>campanulids</taxon>
        <taxon>Asterales</taxon>
        <taxon>Asteraceae</taxon>
        <taxon>Asteroideae</taxon>
        <taxon>Heliantheae alliance</taxon>
        <taxon>Millerieae</taxon>
        <taxon>Smallanthus</taxon>
    </lineage>
</organism>
<evidence type="ECO:0000313" key="2">
    <source>
        <dbReference type="Proteomes" id="UP001056120"/>
    </source>
</evidence>
<proteinExistence type="predicted"/>
<keyword evidence="2" id="KW-1185">Reference proteome</keyword>
<dbReference type="EMBL" id="CM042021">
    <property type="protein sequence ID" value="KAI3818054.1"/>
    <property type="molecule type" value="Genomic_DNA"/>
</dbReference>
<dbReference type="Proteomes" id="UP001056120">
    <property type="component" value="Linkage Group LG04"/>
</dbReference>
<protein>
    <submittedName>
        <fullName evidence="1">Uncharacterized protein</fullName>
    </submittedName>
</protein>
<sequence length="184" mass="20997">MNRTPNPIFYACIAKDTAILAEFNSKDAHLSDLAKKCLEKTPAFHSVFSHTVHGKTYMFFIHDPFVYFGIFDEPLEKHNCLLFLKSVKDEFTSMVGTMSHRLSSHCFQGEFSSVFHRLVASSSDRREKPDVLSDDDVSSGSILPRVRYVWNKQVMVVLSMDLMVCVGLFVIWLWVCNGFQCVAN</sequence>
<reference evidence="2" key="1">
    <citation type="journal article" date="2022" name="Mol. Ecol. Resour.">
        <title>The genomes of chicory, endive, great burdock and yacon provide insights into Asteraceae palaeo-polyploidization history and plant inulin production.</title>
        <authorList>
            <person name="Fan W."/>
            <person name="Wang S."/>
            <person name="Wang H."/>
            <person name="Wang A."/>
            <person name="Jiang F."/>
            <person name="Liu H."/>
            <person name="Zhao H."/>
            <person name="Xu D."/>
            <person name="Zhang Y."/>
        </authorList>
    </citation>
    <scope>NUCLEOTIDE SEQUENCE [LARGE SCALE GENOMIC DNA]</scope>
    <source>
        <strain evidence="2">cv. Yunnan</strain>
    </source>
</reference>
<accession>A0ACB9JCM6</accession>